<dbReference type="GO" id="GO:0032259">
    <property type="term" value="P:methylation"/>
    <property type="evidence" value="ECO:0007669"/>
    <property type="project" value="UniProtKB-KW"/>
</dbReference>
<gene>
    <name evidence="1" type="ORF">J5V96_10975</name>
</gene>
<dbReference type="EMBL" id="JAGFOA010000004">
    <property type="protein sequence ID" value="MBO3664032.1"/>
    <property type="molecule type" value="Genomic_DNA"/>
</dbReference>
<dbReference type="AlphaFoldDB" id="A0A939QLR6"/>
<reference evidence="1" key="1">
    <citation type="submission" date="2021-03" db="EMBL/GenBank/DDBJ databases">
        <title>Microbacterium sp. nov., a novel actinobacterium isolated from cow dung.</title>
        <authorList>
            <person name="Zhang L."/>
        </authorList>
    </citation>
    <scope>NUCLEOTIDE SEQUENCE</scope>
    <source>
        <strain evidence="1">NEAU-LLB</strain>
    </source>
</reference>
<comment type="caution">
    <text evidence="1">The sequence shown here is derived from an EMBL/GenBank/DDBJ whole genome shotgun (WGS) entry which is preliminary data.</text>
</comment>
<evidence type="ECO:0000313" key="2">
    <source>
        <dbReference type="Proteomes" id="UP000680132"/>
    </source>
</evidence>
<name>A0A939QLR6_9MICO</name>
<organism evidence="1 2">
    <name type="scientific">Microbacterium stercoris</name>
    <dbReference type="NCBI Taxonomy" id="2820289"/>
    <lineage>
        <taxon>Bacteria</taxon>
        <taxon>Bacillati</taxon>
        <taxon>Actinomycetota</taxon>
        <taxon>Actinomycetes</taxon>
        <taxon>Micrococcales</taxon>
        <taxon>Microbacteriaceae</taxon>
        <taxon>Microbacterium</taxon>
    </lineage>
</organism>
<sequence>MALTHTRRLFVAFGPAGAVGMIKEVDDGVYAVTLAGADTPLGQFEGLEVAKSALVAQLPPGSDRPEFREH</sequence>
<accession>A0A939QLR6</accession>
<keyword evidence="1" id="KW-0808">Transferase</keyword>
<protein>
    <submittedName>
        <fullName evidence="1">Methyltransferase</fullName>
    </submittedName>
</protein>
<dbReference type="RefSeq" id="WP_208503728.1">
    <property type="nucleotide sequence ID" value="NZ_JAGFOA010000004.1"/>
</dbReference>
<dbReference type="Proteomes" id="UP000680132">
    <property type="component" value="Unassembled WGS sequence"/>
</dbReference>
<proteinExistence type="predicted"/>
<evidence type="ECO:0000313" key="1">
    <source>
        <dbReference type="EMBL" id="MBO3664032.1"/>
    </source>
</evidence>
<dbReference type="GO" id="GO:0008168">
    <property type="term" value="F:methyltransferase activity"/>
    <property type="evidence" value="ECO:0007669"/>
    <property type="project" value="UniProtKB-KW"/>
</dbReference>
<keyword evidence="1" id="KW-0489">Methyltransferase</keyword>
<keyword evidence="2" id="KW-1185">Reference proteome</keyword>